<evidence type="ECO:0000256" key="2">
    <source>
        <dbReference type="SAM" id="Phobius"/>
    </source>
</evidence>
<sequence>RIPSCAVLPSVRRRKTKKTKTSNGDRPPSTPLLFPSSGSPVVITTKDQRSGQGARGALRVEGQRRRQRRVRGQRWVRLLCREDALHLCLPPPRLPGVQRVWNRWRTTAKSLKPKFNLFVKQIKSSIAFTVFLKAFGGLLFIIISSFGAFILVSTRIGMAVPHIEIKSVIAFTMFLKAFGGLLFIISSSFGAVVLAYSSCACTISRIMLC</sequence>
<proteinExistence type="predicted"/>
<reference evidence="3" key="4">
    <citation type="submission" date="2019-03" db="UniProtKB">
        <authorList>
            <consortium name="EnsemblPlants"/>
        </authorList>
    </citation>
    <scope>IDENTIFICATION</scope>
</reference>
<organism evidence="3 4">
    <name type="scientific">Aegilops tauschii subsp. strangulata</name>
    <name type="common">Goatgrass</name>
    <dbReference type="NCBI Taxonomy" id="200361"/>
    <lineage>
        <taxon>Eukaryota</taxon>
        <taxon>Viridiplantae</taxon>
        <taxon>Streptophyta</taxon>
        <taxon>Embryophyta</taxon>
        <taxon>Tracheophyta</taxon>
        <taxon>Spermatophyta</taxon>
        <taxon>Magnoliopsida</taxon>
        <taxon>Liliopsida</taxon>
        <taxon>Poales</taxon>
        <taxon>Poaceae</taxon>
        <taxon>BOP clade</taxon>
        <taxon>Pooideae</taxon>
        <taxon>Triticodae</taxon>
        <taxon>Triticeae</taxon>
        <taxon>Triticinae</taxon>
        <taxon>Aegilops</taxon>
    </lineage>
</organism>
<protein>
    <submittedName>
        <fullName evidence="3">Uncharacterized protein</fullName>
    </submittedName>
</protein>
<feature type="compositionally biased region" description="Basic residues" evidence="1">
    <location>
        <begin position="11"/>
        <end position="20"/>
    </location>
</feature>
<keyword evidence="2" id="KW-0472">Membrane</keyword>
<dbReference type="PANTHER" id="PTHR31474">
    <property type="entry name" value="HR-LIKE LESION-INDUCER"/>
    <property type="match status" value="1"/>
</dbReference>
<evidence type="ECO:0000256" key="1">
    <source>
        <dbReference type="SAM" id="MobiDB-lite"/>
    </source>
</evidence>
<keyword evidence="2" id="KW-0812">Transmembrane</keyword>
<accession>A0A453RFB7</accession>
<dbReference type="PANTHER" id="PTHR31474:SF5">
    <property type="entry name" value="OS04G0181100 PROTEIN"/>
    <property type="match status" value="1"/>
</dbReference>
<feature type="transmembrane region" description="Helical" evidence="2">
    <location>
        <begin position="173"/>
        <end position="196"/>
    </location>
</feature>
<reference evidence="4" key="1">
    <citation type="journal article" date="2014" name="Science">
        <title>Ancient hybridizations among the ancestral genomes of bread wheat.</title>
        <authorList>
            <consortium name="International Wheat Genome Sequencing Consortium,"/>
            <person name="Marcussen T."/>
            <person name="Sandve S.R."/>
            <person name="Heier L."/>
            <person name="Spannagl M."/>
            <person name="Pfeifer M."/>
            <person name="Jakobsen K.S."/>
            <person name="Wulff B.B."/>
            <person name="Steuernagel B."/>
            <person name="Mayer K.F."/>
            <person name="Olsen O.A."/>
        </authorList>
    </citation>
    <scope>NUCLEOTIDE SEQUENCE [LARGE SCALE GENOMIC DNA]</scope>
    <source>
        <strain evidence="4">cv. AL8/78</strain>
    </source>
</reference>
<dbReference type="InterPro" id="IPR008637">
    <property type="entry name" value="HR_lesion"/>
</dbReference>
<evidence type="ECO:0000313" key="3">
    <source>
        <dbReference type="EnsemblPlants" id="AET7Gv20564200.8"/>
    </source>
</evidence>
<feature type="region of interest" description="Disordered" evidence="1">
    <location>
        <begin position="1"/>
        <end position="38"/>
    </location>
</feature>
<keyword evidence="2" id="KW-1133">Transmembrane helix</keyword>
<name>A0A453RFB7_AEGTS</name>
<feature type="transmembrane region" description="Helical" evidence="2">
    <location>
        <begin position="126"/>
        <end position="152"/>
    </location>
</feature>
<reference evidence="4" key="2">
    <citation type="journal article" date="2017" name="Nat. Plants">
        <title>The Aegilops tauschii genome reveals multiple impacts of transposons.</title>
        <authorList>
            <person name="Zhao G."/>
            <person name="Zou C."/>
            <person name="Li K."/>
            <person name="Wang K."/>
            <person name="Li T."/>
            <person name="Gao L."/>
            <person name="Zhang X."/>
            <person name="Wang H."/>
            <person name="Yang Z."/>
            <person name="Liu X."/>
            <person name="Jiang W."/>
            <person name="Mao L."/>
            <person name="Kong X."/>
            <person name="Jiao Y."/>
            <person name="Jia J."/>
        </authorList>
    </citation>
    <scope>NUCLEOTIDE SEQUENCE [LARGE SCALE GENOMIC DNA]</scope>
    <source>
        <strain evidence="4">cv. AL8/78</strain>
    </source>
</reference>
<dbReference type="AlphaFoldDB" id="A0A453RFB7"/>
<evidence type="ECO:0000313" key="4">
    <source>
        <dbReference type="Proteomes" id="UP000015105"/>
    </source>
</evidence>
<dbReference type="EnsemblPlants" id="AET7Gv20564200.8">
    <property type="protein sequence ID" value="AET7Gv20564200.8"/>
    <property type="gene ID" value="AET7Gv20564200"/>
</dbReference>
<dbReference type="Gramene" id="AET7Gv20564200.8">
    <property type="protein sequence ID" value="AET7Gv20564200.8"/>
    <property type="gene ID" value="AET7Gv20564200"/>
</dbReference>
<dbReference type="Pfam" id="PF05514">
    <property type="entry name" value="HR_lesion"/>
    <property type="match status" value="1"/>
</dbReference>
<reference evidence="3" key="3">
    <citation type="journal article" date="2017" name="Nature">
        <title>Genome sequence of the progenitor of the wheat D genome Aegilops tauschii.</title>
        <authorList>
            <person name="Luo M.C."/>
            <person name="Gu Y.Q."/>
            <person name="Puiu D."/>
            <person name="Wang H."/>
            <person name="Twardziok S.O."/>
            <person name="Deal K.R."/>
            <person name="Huo N."/>
            <person name="Zhu T."/>
            <person name="Wang L."/>
            <person name="Wang Y."/>
            <person name="McGuire P.E."/>
            <person name="Liu S."/>
            <person name="Long H."/>
            <person name="Ramasamy R.K."/>
            <person name="Rodriguez J.C."/>
            <person name="Van S.L."/>
            <person name="Yuan L."/>
            <person name="Wang Z."/>
            <person name="Xia Z."/>
            <person name="Xiao L."/>
            <person name="Anderson O.D."/>
            <person name="Ouyang S."/>
            <person name="Liang Y."/>
            <person name="Zimin A.V."/>
            <person name="Pertea G."/>
            <person name="Qi P."/>
            <person name="Bennetzen J.L."/>
            <person name="Dai X."/>
            <person name="Dawson M.W."/>
            <person name="Muller H.G."/>
            <person name="Kugler K."/>
            <person name="Rivarola-Duarte L."/>
            <person name="Spannagl M."/>
            <person name="Mayer K.F.X."/>
            <person name="Lu F.H."/>
            <person name="Bevan M.W."/>
            <person name="Leroy P."/>
            <person name="Li P."/>
            <person name="You F.M."/>
            <person name="Sun Q."/>
            <person name="Liu Z."/>
            <person name="Lyons E."/>
            <person name="Wicker T."/>
            <person name="Salzberg S.L."/>
            <person name="Devos K.M."/>
            <person name="Dvorak J."/>
        </authorList>
    </citation>
    <scope>NUCLEOTIDE SEQUENCE [LARGE SCALE GENOMIC DNA]</scope>
    <source>
        <strain evidence="3">cv. AL8/78</strain>
    </source>
</reference>
<reference evidence="3" key="5">
    <citation type="journal article" date="2021" name="G3 (Bethesda)">
        <title>Aegilops tauschii genome assembly Aet v5.0 features greater sequence contiguity and improved annotation.</title>
        <authorList>
            <person name="Wang L."/>
            <person name="Zhu T."/>
            <person name="Rodriguez J.C."/>
            <person name="Deal K.R."/>
            <person name="Dubcovsky J."/>
            <person name="McGuire P.E."/>
            <person name="Lux T."/>
            <person name="Spannagl M."/>
            <person name="Mayer K.F.X."/>
            <person name="Baldrich P."/>
            <person name="Meyers B.C."/>
            <person name="Huo N."/>
            <person name="Gu Y.Q."/>
            <person name="Zhou H."/>
            <person name="Devos K.M."/>
            <person name="Bennetzen J.L."/>
            <person name="Unver T."/>
            <person name="Budak H."/>
            <person name="Gulick P.J."/>
            <person name="Galiba G."/>
            <person name="Kalapos B."/>
            <person name="Nelson D.R."/>
            <person name="Li P."/>
            <person name="You F.M."/>
            <person name="Luo M.C."/>
            <person name="Dvorak J."/>
        </authorList>
    </citation>
    <scope>NUCLEOTIDE SEQUENCE [LARGE SCALE GENOMIC DNA]</scope>
    <source>
        <strain evidence="3">cv. AL8/78</strain>
    </source>
</reference>
<keyword evidence="4" id="KW-1185">Reference proteome</keyword>
<dbReference type="Proteomes" id="UP000015105">
    <property type="component" value="Chromosome 7D"/>
</dbReference>